<organism evidence="2">
    <name type="scientific">Hyperionvirus sp</name>
    <dbReference type="NCBI Taxonomy" id="2487770"/>
    <lineage>
        <taxon>Viruses</taxon>
        <taxon>Varidnaviria</taxon>
        <taxon>Bamfordvirae</taxon>
        <taxon>Nucleocytoviricota</taxon>
        <taxon>Megaviricetes</taxon>
        <taxon>Imitervirales</taxon>
        <taxon>Mimiviridae</taxon>
        <taxon>Klosneuvirinae</taxon>
    </lineage>
</organism>
<accession>A0A3G5A9J9</accession>
<dbReference type="InterPro" id="IPR013320">
    <property type="entry name" value="ConA-like_dom_sf"/>
</dbReference>
<dbReference type="SUPFAM" id="SSF49899">
    <property type="entry name" value="Concanavalin A-like lectins/glucanases"/>
    <property type="match status" value="1"/>
</dbReference>
<dbReference type="Gene3D" id="2.60.120.200">
    <property type="match status" value="1"/>
</dbReference>
<protein>
    <recommendedName>
        <fullName evidence="1">Alginate lyase 2 domain-containing protein</fullName>
    </recommendedName>
</protein>
<feature type="domain" description="Alginate lyase 2" evidence="1">
    <location>
        <begin position="9"/>
        <end position="234"/>
    </location>
</feature>
<gene>
    <name evidence="2" type="ORF">Hyperionvirus14_37</name>
</gene>
<name>A0A3G5A9J9_9VIRU</name>
<evidence type="ECO:0000313" key="2">
    <source>
        <dbReference type="EMBL" id="AYV83948.1"/>
    </source>
</evidence>
<sequence length="236" mass="26081">MTQPPSTYFALANWELDTPIASGTGVVIIPGSTLTKGFTDTYFYSSPDNSMTFMCPVNGATTPNTHYPRTELRETPVDGDWPLLTGTHTLKATCKVSKFPAPLTPLKGIYIGQIHGDNDSHNPQLVKLLWTPTNEITVQIQEDADPSTEKTYSLGHVPALGQEIDYEIIITTGKLTVTVTPKSTNKSASMTATYKNKYWTEQTYYFKAGNYLQETDKSSTDYGVVQFYALTATHTK</sequence>
<reference evidence="2" key="1">
    <citation type="submission" date="2018-10" db="EMBL/GenBank/DDBJ databases">
        <title>Hidden diversity of soil giant viruses.</title>
        <authorList>
            <person name="Schulz F."/>
            <person name="Alteio L."/>
            <person name="Goudeau D."/>
            <person name="Ryan E.M."/>
            <person name="Malmstrom R.R."/>
            <person name="Blanchard J."/>
            <person name="Woyke T."/>
        </authorList>
    </citation>
    <scope>NUCLEOTIDE SEQUENCE</scope>
    <source>
        <strain evidence="2">HYV1</strain>
    </source>
</reference>
<dbReference type="Pfam" id="PF08787">
    <property type="entry name" value="Alginate_lyase2"/>
    <property type="match status" value="1"/>
</dbReference>
<dbReference type="InterPro" id="IPR014895">
    <property type="entry name" value="Alginate_lyase_2"/>
</dbReference>
<evidence type="ECO:0000259" key="1">
    <source>
        <dbReference type="Pfam" id="PF08787"/>
    </source>
</evidence>
<proteinExistence type="predicted"/>
<dbReference type="EMBL" id="MK072396">
    <property type="protein sequence ID" value="AYV83948.1"/>
    <property type="molecule type" value="Genomic_DNA"/>
</dbReference>